<keyword evidence="5 7" id="KW-0472">Membrane</keyword>
<reference evidence="8 9" key="1">
    <citation type="submission" date="2015-04" db="EMBL/GenBank/DDBJ databases">
        <title>Complete genome sequence of Schizopora paradoxa KUC8140, a cosmopolitan wood degrader in East Asia.</title>
        <authorList>
            <consortium name="DOE Joint Genome Institute"/>
            <person name="Min B."/>
            <person name="Park H."/>
            <person name="Jang Y."/>
            <person name="Kim J.-J."/>
            <person name="Kim K.H."/>
            <person name="Pangilinan J."/>
            <person name="Lipzen A."/>
            <person name="Riley R."/>
            <person name="Grigoriev I.V."/>
            <person name="Spatafora J.W."/>
            <person name="Choi I.-G."/>
        </authorList>
    </citation>
    <scope>NUCLEOTIDE SEQUENCE [LARGE SCALE GENOMIC DNA]</scope>
    <source>
        <strain evidence="8 9">KUC8140</strain>
    </source>
</reference>
<keyword evidence="9" id="KW-1185">Reference proteome</keyword>
<feature type="transmembrane region" description="Helical" evidence="7">
    <location>
        <begin position="115"/>
        <end position="135"/>
    </location>
</feature>
<keyword evidence="3 7" id="KW-0812">Transmembrane</keyword>
<dbReference type="FunFam" id="1.20.1080.10:FF:000011">
    <property type="entry name" value="Formate family transporter"/>
    <property type="match status" value="1"/>
</dbReference>
<name>A0A0H2SR19_9AGAM</name>
<comment type="similarity">
    <text evidence="6">Belongs to the FNT transporter (TC 1.A.16) family.</text>
</comment>
<dbReference type="InParanoid" id="A0A0H2SR19"/>
<dbReference type="PANTHER" id="PTHR30520:SF6">
    <property type="entry name" value="FORMATE_NITRATE FAMILY TRANSPORTER (EUROFUNG)"/>
    <property type="match status" value="1"/>
</dbReference>
<accession>A0A0H2SR19</accession>
<evidence type="ECO:0000256" key="1">
    <source>
        <dbReference type="ARBA" id="ARBA00004141"/>
    </source>
</evidence>
<evidence type="ECO:0000256" key="7">
    <source>
        <dbReference type="SAM" id="Phobius"/>
    </source>
</evidence>
<evidence type="ECO:0000256" key="2">
    <source>
        <dbReference type="ARBA" id="ARBA00022448"/>
    </source>
</evidence>
<evidence type="ECO:0000256" key="4">
    <source>
        <dbReference type="ARBA" id="ARBA00022989"/>
    </source>
</evidence>
<dbReference type="Pfam" id="PF01226">
    <property type="entry name" value="Form_Nir_trans"/>
    <property type="match status" value="1"/>
</dbReference>
<evidence type="ECO:0000313" key="8">
    <source>
        <dbReference type="EMBL" id="KLO19506.1"/>
    </source>
</evidence>
<feature type="transmembrane region" description="Helical" evidence="7">
    <location>
        <begin position="32"/>
        <end position="53"/>
    </location>
</feature>
<dbReference type="OrthoDB" id="4829at2759"/>
<proteinExistence type="inferred from homology"/>
<evidence type="ECO:0000256" key="3">
    <source>
        <dbReference type="ARBA" id="ARBA00022692"/>
    </source>
</evidence>
<dbReference type="AlphaFoldDB" id="A0A0H2SR19"/>
<dbReference type="GO" id="GO:0015513">
    <property type="term" value="F:high-affinity secondary active nitrite transmembrane transporter activity"/>
    <property type="evidence" value="ECO:0007669"/>
    <property type="project" value="TreeGrafter"/>
</dbReference>
<feature type="transmembrane region" description="Helical" evidence="7">
    <location>
        <begin position="244"/>
        <end position="263"/>
    </location>
</feature>
<evidence type="ECO:0000256" key="5">
    <source>
        <dbReference type="ARBA" id="ARBA00023136"/>
    </source>
</evidence>
<organism evidence="8 9">
    <name type="scientific">Schizopora paradoxa</name>
    <dbReference type="NCBI Taxonomy" id="27342"/>
    <lineage>
        <taxon>Eukaryota</taxon>
        <taxon>Fungi</taxon>
        <taxon>Dikarya</taxon>
        <taxon>Basidiomycota</taxon>
        <taxon>Agaricomycotina</taxon>
        <taxon>Agaricomycetes</taxon>
        <taxon>Hymenochaetales</taxon>
        <taxon>Schizoporaceae</taxon>
        <taxon>Schizopora</taxon>
    </lineage>
</organism>
<sequence length="300" mass="33250">MSFHSTLAPKEVAVAMVEHGVVKHRTRYDIMFFKAFNAGIYLSFGGLLSEVIQGGSPTINTNNPGLLKVMGGFVFPVGLVMIVLSGQELLTSNMFVLPMAAMKGAIPWWSIPVNWLIVTFGNLVGCLFFAAILFLTELEDSGIVSLEPYETFIQEFAIKKAGTPEWHQIFLRGIGCNWLVCLAVWQAAGAKETISKIFAIWIPIWIFVSCGYDHANMFSVPLGIMFHADLTVAEYIRKSLIASYIGNIVGALMLAIPYTYFYLRDYVPDTSNLRGVEEGETINEVGLVRTETPSLSKRDQ</sequence>
<dbReference type="GO" id="GO:0015707">
    <property type="term" value="P:nitrite transport"/>
    <property type="evidence" value="ECO:0007669"/>
    <property type="project" value="TreeGrafter"/>
</dbReference>
<keyword evidence="4 7" id="KW-1133">Transmembrane helix</keyword>
<gene>
    <name evidence="8" type="ORF">SCHPADRAFT_912666</name>
</gene>
<dbReference type="InterPro" id="IPR023271">
    <property type="entry name" value="Aquaporin-like"/>
</dbReference>
<keyword evidence="2" id="KW-0813">Transport</keyword>
<dbReference type="GO" id="GO:0005886">
    <property type="term" value="C:plasma membrane"/>
    <property type="evidence" value="ECO:0007669"/>
    <property type="project" value="TreeGrafter"/>
</dbReference>
<dbReference type="PANTHER" id="PTHR30520">
    <property type="entry name" value="FORMATE TRANSPORTER-RELATED"/>
    <property type="match status" value="1"/>
</dbReference>
<protein>
    <submittedName>
        <fullName evidence="8">Formate/nitrite transporter</fullName>
    </submittedName>
</protein>
<dbReference type="EMBL" id="KQ085886">
    <property type="protein sequence ID" value="KLO19506.1"/>
    <property type="molecule type" value="Genomic_DNA"/>
</dbReference>
<dbReference type="STRING" id="27342.A0A0H2SR19"/>
<evidence type="ECO:0000313" key="9">
    <source>
        <dbReference type="Proteomes" id="UP000053477"/>
    </source>
</evidence>
<dbReference type="Gene3D" id="1.20.1080.10">
    <property type="entry name" value="Glycerol uptake facilitator protein"/>
    <property type="match status" value="1"/>
</dbReference>
<feature type="transmembrane region" description="Helical" evidence="7">
    <location>
        <begin position="169"/>
        <end position="188"/>
    </location>
</feature>
<evidence type="ECO:0000256" key="6">
    <source>
        <dbReference type="ARBA" id="ARBA00049660"/>
    </source>
</evidence>
<dbReference type="InterPro" id="IPR000292">
    <property type="entry name" value="For/NO2_transpt"/>
</dbReference>
<dbReference type="Proteomes" id="UP000053477">
    <property type="component" value="Unassembled WGS sequence"/>
</dbReference>
<dbReference type="InterPro" id="IPR024002">
    <property type="entry name" value="For/NO2_transpt_CS"/>
</dbReference>
<dbReference type="PROSITE" id="PS01006">
    <property type="entry name" value="FORMATE_NITRITE_TP_2"/>
    <property type="match status" value="1"/>
</dbReference>
<feature type="transmembrane region" description="Helical" evidence="7">
    <location>
        <begin position="194"/>
        <end position="212"/>
    </location>
</feature>
<comment type="subcellular location">
    <subcellularLocation>
        <location evidence="1">Membrane</location>
        <topology evidence="1">Multi-pass membrane protein</topology>
    </subcellularLocation>
</comment>
<feature type="transmembrane region" description="Helical" evidence="7">
    <location>
        <begin position="65"/>
        <end position="84"/>
    </location>
</feature>